<evidence type="ECO:0000256" key="1">
    <source>
        <dbReference type="ARBA" id="ARBA00008857"/>
    </source>
</evidence>
<evidence type="ECO:0000256" key="3">
    <source>
        <dbReference type="ARBA" id="ARBA00023125"/>
    </source>
</evidence>
<dbReference type="InterPro" id="IPR050808">
    <property type="entry name" value="Phage_Integrase"/>
</dbReference>
<keyword evidence="4" id="KW-0233">DNA recombination</keyword>
<evidence type="ECO:0000259" key="5">
    <source>
        <dbReference type="PROSITE" id="PS51898"/>
    </source>
</evidence>
<dbReference type="Pfam" id="PF00589">
    <property type="entry name" value="Phage_integrase"/>
    <property type="match status" value="1"/>
</dbReference>
<dbReference type="Proteomes" id="UP000314285">
    <property type="component" value="Unassembled WGS sequence"/>
</dbReference>
<dbReference type="RefSeq" id="WP_005025080.1">
    <property type="nucleotide sequence ID" value="NZ_CP027365.1"/>
</dbReference>
<dbReference type="InterPro" id="IPR010998">
    <property type="entry name" value="Integrase_recombinase_N"/>
</dbReference>
<keyword evidence="2" id="KW-0229">DNA integration</keyword>
<dbReference type="AlphaFoldDB" id="A0A8H2K4L5"/>
<gene>
    <name evidence="6" type="ORF">FHY67_03210</name>
</gene>
<dbReference type="Gene3D" id="1.10.443.10">
    <property type="entry name" value="Intergrase catalytic core"/>
    <property type="match status" value="1"/>
</dbReference>
<dbReference type="GO" id="GO:0015074">
    <property type="term" value="P:DNA integration"/>
    <property type="evidence" value="ECO:0007669"/>
    <property type="project" value="UniProtKB-KW"/>
</dbReference>
<feature type="domain" description="Tyr recombinase" evidence="5">
    <location>
        <begin position="208"/>
        <end position="393"/>
    </location>
</feature>
<sequence>MLNDFQIKQLKAKDKMYRVADHFGLCIEVRTSGRKFWRYRYRYLNIPKMLTIGAYPEISLSYARDKTREYRSLLAQNLDPVTEQKKALDSALDAIQHTFKSISNEYLEKYKDTHSQEWYENRLRYFKKDIYPVIGNKPIKEVNSNDIRVILDNTITRIRKSKRGTGEVKAIYVRQICAEVMQYAIITLKIINDPTIALRSYIRRPPVNHATPLEEKDKKVILALINQYGGTTGTQNALRTALYSMLRTIEIRRAKKSFVNLKDATLTIPRVSNAQIKDGKRNMKKNRTHVVPLSTQMLEIIKEQLQLYPDSIYLFPGDDGISMLGKNTLNEALVNMGLGHITMHDFRATASTYLNEQNYSKDWIELQLAHVDGDMSRASYNHASWLKDRRQMMQHLADTIDHWHE</sequence>
<evidence type="ECO:0000256" key="2">
    <source>
        <dbReference type="ARBA" id="ARBA00022908"/>
    </source>
</evidence>
<organism evidence="6 7">
    <name type="scientific">Acinetobacter radioresistens</name>
    <dbReference type="NCBI Taxonomy" id="40216"/>
    <lineage>
        <taxon>Bacteria</taxon>
        <taxon>Pseudomonadati</taxon>
        <taxon>Pseudomonadota</taxon>
        <taxon>Gammaproteobacteria</taxon>
        <taxon>Moraxellales</taxon>
        <taxon>Moraxellaceae</taxon>
        <taxon>Acinetobacter</taxon>
    </lineage>
</organism>
<dbReference type="InterPro" id="IPR013762">
    <property type="entry name" value="Integrase-like_cat_sf"/>
</dbReference>
<dbReference type="EMBL" id="VFBM01000002">
    <property type="protein sequence ID" value="TNX93471.1"/>
    <property type="molecule type" value="Genomic_DNA"/>
</dbReference>
<evidence type="ECO:0000313" key="6">
    <source>
        <dbReference type="EMBL" id="TNX93471.1"/>
    </source>
</evidence>
<dbReference type="InterPro" id="IPR002104">
    <property type="entry name" value="Integrase_catalytic"/>
</dbReference>
<dbReference type="InterPro" id="IPR053876">
    <property type="entry name" value="Phage_int_M"/>
</dbReference>
<evidence type="ECO:0000256" key="4">
    <source>
        <dbReference type="ARBA" id="ARBA00023172"/>
    </source>
</evidence>
<dbReference type="GO" id="GO:0006310">
    <property type="term" value="P:DNA recombination"/>
    <property type="evidence" value="ECO:0007669"/>
    <property type="project" value="UniProtKB-KW"/>
</dbReference>
<dbReference type="Gene3D" id="3.30.160.390">
    <property type="entry name" value="Integrase, DNA-binding domain"/>
    <property type="match status" value="1"/>
</dbReference>
<dbReference type="InterPro" id="IPR038488">
    <property type="entry name" value="Integrase_DNA-bd_sf"/>
</dbReference>
<name>A0A8H2K4L5_ACIRA</name>
<accession>A0A8H2K4L5</accession>
<dbReference type="CDD" id="cd00801">
    <property type="entry name" value="INT_P4_C"/>
    <property type="match status" value="1"/>
</dbReference>
<dbReference type="Pfam" id="PF13356">
    <property type="entry name" value="Arm-DNA-bind_3"/>
    <property type="match status" value="1"/>
</dbReference>
<comment type="caution">
    <text evidence="6">The sequence shown here is derived from an EMBL/GenBank/DDBJ whole genome shotgun (WGS) entry which is preliminary data.</text>
</comment>
<dbReference type="GO" id="GO:0003677">
    <property type="term" value="F:DNA binding"/>
    <property type="evidence" value="ECO:0007669"/>
    <property type="project" value="UniProtKB-KW"/>
</dbReference>
<dbReference type="PANTHER" id="PTHR30629">
    <property type="entry name" value="PROPHAGE INTEGRASE"/>
    <property type="match status" value="1"/>
</dbReference>
<keyword evidence="3" id="KW-0238">DNA-binding</keyword>
<reference evidence="6 7" key="1">
    <citation type="submission" date="2019-06" db="EMBL/GenBank/DDBJ databases">
        <title>Genome of Acinetobacter radioresistens APH1, a phenol degrading strain.</title>
        <authorList>
            <person name="Liu Y."/>
        </authorList>
    </citation>
    <scope>NUCLEOTIDE SEQUENCE [LARGE SCALE GENOMIC DNA]</scope>
    <source>
        <strain evidence="6 7">APH1</strain>
    </source>
</reference>
<dbReference type="InterPro" id="IPR025166">
    <property type="entry name" value="Integrase_DNA_bind_dom"/>
</dbReference>
<comment type="similarity">
    <text evidence="1">Belongs to the 'phage' integrase family.</text>
</comment>
<proteinExistence type="inferred from homology"/>
<evidence type="ECO:0000313" key="7">
    <source>
        <dbReference type="Proteomes" id="UP000314285"/>
    </source>
</evidence>
<dbReference type="InterPro" id="IPR011010">
    <property type="entry name" value="DNA_brk_join_enz"/>
</dbReference>
<dbReference type="SUPFAM" id="SSF56349">
    <property type="entry name" value="DNA breaking-rejoining enzymes"/>
    <property type="match status" value="1"/>
</dbReference>
<dbReference type="Pfam" id="PF22022">
    <property type="entry name" value="Phage_int_M"/>
    <property type="match status" value="1"/>
</dbReference>
<dbReference type="PROSITE" id="PS51898">
    <property type="entry name" value="TYR_RECOMBINASE"/>
    <property type="match status" value="1"/>
</dbReference>
<protein>
    <submittedName>
        <fullName evidence="6">DUF4102 domain-containing protein</fullName>
    </submittedName>
</protein>
<dbReference type="PANTHER" id="PTHR30629:SF2">
    <property type="entry name" value="PROPHAGE INTEGRASE INTS-RELATED"/>
    <property type="match status" value="1"/>
</dbReference>
<dbReference type="Gene3D" id="1.10.150.130">
    <property type="match status" value="1"/>
</dbReference>